<dbReference type="OrthoDB" id="406838at2759"/>
<dbReference type="Gene3D" id="2.110.10.10">
    <property type="entry name" value="Hemopexin-like domain"/>
    <property type="match status" value="1"/>
</dbReference>
<evidence type="ECO:0000313" key="3">
    <source>
        <dbReference type="WBParaSite" id="GPUH_0001708201-mRNA-1"/>
    </source>
</evidence>
<dbReference type="WBParaSite" id="GPUH_0001708201-mRNA-1">
    <property type="protein sequence ID" value="GPUH_0001708201-mRNA-1"/>
    <property type="gene ID" value="GPUH_0001708201"/>
</dbReference>
<organism evidence="3">
    <name type="scientific">Gongylonema pulchrum</name>
    <dbReference type="NCBI Taxonomy" id="637853"/>
    <lineage>
        <taxon>Eukaryota</taxon>
        <taxon>Metazoa</taxon>
        <taxon>Ecdysozoa</taxon>
        <taxon>Nematoda</taxon>
        <taxon>Chromadorea</taxon>
        <taxon>Rhabditida</taxon>
        <taxon>Spirurina</taxon>
        <taxon>Spiruromorpha</taxon>
        <taxon>Spiruroidea</taxon>
        <taxon>Gongylonematidae</taxon>
        <taxon>Gongylonema</taxon>
    </lineage>
</organism>
<evidence type="ECO:0000313" key="1">
    <source>
        <dbReference type="EMBL" id="VDN29086.1"/>
    </source>
</evidence>
<proteinExistence type="predicted"/>
<evidence type="ECO:0000313" key="2">
    <source>
        <dbReference type="Proteomes" id="UP000271098"/>
    </source>
</evidence>
<gene>
    <name evidence="1" type="ORF">GPUH_LOCUS17060</name>
</gene>
<dbReference type="SUPFAM" id="SSF50923">
    <property type="entry name" value="Hemopexin-like domain"/>
    <property type="match status" value="1"/>
</dbReference>
<dbReference type="InterPro" id="IPR018487">
    <property type="entry name" value="Hemopexin-like_repeat"/>
</dbReference>
<reference evidence="1 2" key="2">
    <citation type="submission" date="2018-11" db="EMBL/GenBank/DDBJ databases">
        <authorList>
            <consortium name="Pathogen Informatics"/>
        </authorList>
    </citation>
    <scope>NUCLEOTIDE SEQUENCE [LARGE SCALE GENOMIC DNA]</scope>
</reference>
<protein>
    <submittedName>
        <fullName evidence="3">Hemopexin-like domain-containing protein</fullName>
    </submittedName>
</protein>
<dbReference type="InterPro" id="IPR036375">
    <property type="entry name" value="Hemopexin-like_dom_sf"/>
</dbReference>
<dbReference type="Pfam" id="PF00045">
    <property type="entry name" value="Hemopexin"/>
    <property type="match status" value="1"/>
</dbReference>
<dbReference type="SMART" id="SM00120">
    <property type="entry name" value="HX"/>
    <property type="match status" value="2"/>
</dbReference>
<accession>A0A183E7W9</accession>
<name>A0A183E7W9_9BILA</name>
<dbReference type="EMBL" id="UYRT01084622">
    <property type="protein sequence ID" value="VDN29086.1"/>
    <property type="molecule type" value="Genomic_DNA"/>
</dbReference>
<dbReference type="Proteomes" id="UP000271098">
    <property type="component" value="Unassembled WGS sequence"/>
</dbReference>
<dbReference type="AlphaFoldDB" id="A0A183E7W9"/>
<keyword evidence="2" id="KW-1185">Reference proteome</keyword>
<reference evidence="3" key="1">
    <citation type="submission" date="2016-06" db="UniProtKB">
        <authorList>
            <consortium name="WormBaseParasite"/>
        </authorList>
    </citation>
    <scope>IDENTIFICATION</scope>
</reference>
<sequence length="215" mass="24400">MQQLLQLYYPAYFQMLHLLHLVTIIELHYIAEACLPSHILSSKKQCDSGKCQNDAEKSTTAMAAFHEYHCPTKLDAATEIAGRLYIFSDGKVWIFKDRRPEMAVRIGKIFAGGPQYVNASVSTKHHTYLIADRTIYAFNIDKTTETFRPTRGWPKILQNRVLFFPQAAFPIENGSAILISGDVFATYDLASNRASLINDLKLYYPNLPEDFKSGI</sequence>